<dbReference type="Proteomes" id="UP001055072">
    <property type="component" value="Unassembled WGS sequence"/>
</dbReference>
<organism evidence="1 2">
    <name type="scientific">Irpex rosettiformis</name>
    <dbReference type="NCBI Taxonomy" id="378272"/>
    <lineage>
        <taxon>Eukaryota</taxon>
        <taxon>Fungi</taxon>
        <taxon>Dikarya</taxon>
        <taxon>Basidiomycota</taxon>
        <taxon>Agaricomycotina</taxon>
        <taxon>Agaricomycetes</taxon>
        <taxon>Polyporales</taxon>
        <taxon>Irpicaceae</taxon>
        <taxon>Irpex</taxon>
    </lineage>
</organism>
<dbReference type="EMBL" id="MU274903">
    <property type="protein sequence ID" value="KAI0092795.1"/>
    <property type="molecule type" value="Genomic_DNA"/>
</dbReference>
<comment type="caution">
    <text evidence="1">The sequence shown here is derived from an EMBL/GenBank/DDBJ whole genome shotgun (WGS) entry which is preliminary data.</text>
</comment>
<protein>
    <submittedName>
        <fullName evidence="1">Uncharacterized protein</fullName>
    </submittedName>
</protein>
<proteinExistence type="predicted"/>
<sequence length="861" mass="92098">MSTSPREIGTLIAVLLKARNLPNKRHIGKQDPYCVLEFDGRRHNTKVIKRGGQHPEWDEEFRFTLYELETSDPAPEQTGGRAPPPPPKKTKGVPSVQGGTFLKISCYAQDVKEPDFIGETHVDLTEVLTKGETDEWFTLTNKGRYCGEVYLELTFWSNEPAPVKKAPAKPKARKQYGGPGSFTAHNDARGSSESLGGSPSRWSPGSVRAMTSTSSNTWRHSFTDADLRPEALPRSLRSSSSIAQIGLYRPNYEDIGTHSSAHSGRSAQQSVSSVASLTDELGQMNVGLRRRLSLPQITHTEMVRGTTSSSSTNWSQPGSMGYAHTTYSSHSDDNNTQDYEGTGSQVGSVYPAQHRTGGPELYQPPYEPVSRASSVYPTQPQSQSSRGPRHSLPSSSSGFVPLPTSASSTFPVPTPAPQMSLYQAPPVSATPAALMYGRASVPPPSATPAAPSTLYAPPPGPPPGAPSFRPPTTAPAHASYPPAVSHTPALPSTFSSISQQLTGSANPLPQAMSYQSIPQSQSSYSYNSYPTSSSISGTSSHQYSQPSTPASAARAGSGTPYSPGFQQIPPPPFQQQHNTQRQPPPLPPASAPPPQAVGHNQQPHSLPQVPPPPPIGQVQVYSTLPDRTVSQMSTVPSHISVNVPPPPPLHPSPSQNHPSRPLPEVPQGGPSPVKRSGAMSIALSHAVGSVQPSVMYPAYNQIPPPPPLTNPSNMSGGQHSPPIPVPPPIPENRRLSQPPIPQSQPVPPPPSHHHPPKRTPSAQALYHNAMARQQATHPLPPPPPPLGVQQLQHPQSAYHALQQRAVSQSYAPQPPPISNPHSPTVGYPRQPSVNHLGALPMPPRLPPSQSHQQYPVANGWQ</sequence>
<gene>
    <name evidence="1" type="ORF">BDY19DRAFT_507461</name>
</gene>
<evidence type="ECO:0000313" key="2">
    <source>
        <dbReference type="Proteomes" id="UP001055072"/>
    </source>
</evidence>
<evidence type="ECO:0000313" key="1">
    <source>
        <dbReference type="EMBL" id="KAI0092795.1"/>
    </source>
</evidence>
<name>A0ACB8UER3_9APHY</name>
<accession>A0ACB8UER3</accession>
<reference evidence="1" key="1">
    <citation type="journal article" date="2021" name="Environ. Microbiol.">
        <title>Gene family expansions and transcriptome signatures uncover fungal adaptations to wood decay.</title>
        <authorList>
            <person name="Hage H."/>
            <person name="Miyauchi S."/>
            <person name="Viragh M."/>
            <person name="Drula E."/>
            <person name="Min B."/>
            <person name="Chaduli D."/>
            <person name="Navarro D."/>
            <person name="Favel A."/>
            <person name="Norest M."/>
            <person name="Lesage-Meessen L."/>
            <person name="Balint B."/>
            <person name="Merenyi Z."/>
            <person name="de Eugenio L."/>
            <person name="Morin E."/>
            <person name="Martinez A.T."/>
            <person name="Baldrian P."/>
            <person name="Stursova M."/>
            <person name="Martinez M.J."/>
            <person name="Novotny C."/>
            <person name="Magnuson J.K."/>
            <person name="Spatafora J.W."/>
            <person name="Maurice S."/>
            <person name="Pangilinan J."/>
            <person name="Andreopoulos W."/>
            <person name="LaButti K."/>
            <person name="Hundley H."/>
            <person name="Na H."/>
            <person name="Kuo A."/>
            <person name="Barry K."/>
            <person name="Lipzen A."/>
            <person name="Henrissat B."/>
            <person name="Riley R."/>
            <person name="Ahrendt S."/>
            <person name="Nagy L.G."/>
            <person name="Grigoriev I.V."/>
            <person name="Martin F."/>
            <person name="Rosso M.N."/>
        </authorList>
    </citation>
    <scope>NUCLEOTIDE SEQUENCE</scope>
    <source>
        <strain evidence="1">CBS 384.51</strain>
    </source>
</reference>
<keyword evidence="2" id="KW-1185">Reference proteome</keyword>